<comment type="similarity">
    <text evidence="1">Belongs to the LysR transcriptional regulatory family.</text>
</comment>
<evidence type="ECO:0000256" key="1">
    <source>
        <dbReference type="ARBA" id="ARBA00009437"/>
    </source>
</evidence>
<reference evidence="7" key="1">
    <citation type="submission" date="2015-03" db="EMBL/GenBank/DDBJ databases">
        <title>Pseudomonas frederiksbergensis hydrocarbon degrader.</title>
        <authorList>
            <person name="Brown L.M."/>
            <person name="Ruiz O.N."/>
            <person name="Mueller S."/>
            <person name="Gunasekera T.S."/>
        </authorList>
    </citation>
    <scope>NUCLEOTIDE SEQUENCE [LARGE SCALE GENOMIC DNA]</scope>
    <source>
        <strain evidence="7">SI8</strain>
    </source>
</reference>
<dbReference type="InterPro" id="IPR058163">
    <property type="entry name" value="LysR-type_TF_proteobact-type"/>
</dbReference>
<dbReference type="Gene3D" id="1.10.10.10">
    <property type="entry name" value="Winged helix-like DNA-binding domain superfamily/Winged helix DNA-binding domain"/>
    <property type="match status" value="1"/>
</dbReference>
<sequence>MNQMLAMRVFRCIAEAQGFSAAAERLDTTHSSVSRHLQQLESALGVRLINRNTRRMSLTAAGERYYAACVDILDRVDAASQAVALEHERPSGLLRISAPLVVGTLELGHWLPAFQARYPDIQIDLSCSDPLVDLVAEGFDVALRICGPLADSSLVARLLSVSPLVLVAAPAYVFKRGLPRSVGELNDHRLLTYGSADQWTPASAEGESITLDCHGTFHTDTITALHAYALAGGGIAAFTLATVQDDLLAGRLVRILPEHTLGERHYYALYPHARHLPAKVRVFVDYMAQYYEAVSGGRAQ</sequence>
<feature type="domain" description="HTH lysR-type" evidence="5">
    <location>
        <begin position="1"/>
        <end position="59"/>
    </location>
</feature>
<dbReference type="Proteomes" id="UP000030949">
    <property type="component" value="Unassembled WGS sequence"/>
</dbReference>
<dbReference type="GO" id="GO:0003700">
    <property type="term" value="F:DNA-binding transcription factor activity"/>
    <property type="evidence" value="ECO:0007669"/>
    <property type="project" value="InterPro"/>
</dbReference>
<dbReference type="SUPFAM" id="SSF46785">
    <property type="entry name" value="Winged helix' DNA-binding domain"/>
    <property type="match status" value="1"/>
</dbReference>
<name>A0A0B1ZA14_9PSED</name>
<dbReference type="InterPro" id="IPR005119">
    <property type="entry name" value="LysR_subst-bd"/>
</dbReference>
<dbReference type="OrthoDB" id="8885940at2"/>
<dbReference type="InterPro" id="IPR000847">
    <property type="entry name" value="LysR_HTH_N"/>
</dbReference>
<evidence type="ECO:0000256" key="4">
    <source>
        <dbReference type="ARBA" id="ARBA00023163"/>
    </source>
</evidence>
<keyword evidence="2" id="KW-0805">Transcription regulation</keyword>
<dbReference type="PANTHER" id="PTHR30537">
    <property type="entry name" value="HTH-TYPE TRANSCRIPTIONAL REGULATOR"/>
    <property type="match status" value="1"/>
</dbReference>
<dbReference type="PROSITE" id="PS50931">
    <property type="entry name" value="HTH_LYSR"/>
    <property type="match status" value="1"/>
</dbReference>
<keyword evidence="4" id="KW-0804">Transcription</keyword>
<dbReference type="InterPro" id="IPR036390">
    <property type="entry name" value="WH_DNA-bd_sf"/>
</dbReference>
<dbReference type="GO" id="GO:0003677">
    <property type="term" value="F:DNA binding"/>
    <property type="evidence" value="ECO:0007669"/>
    <property type="project" value="UniProtKB-KW"/>
</dbReference>
<dbReference type="FunFam" id="1.10.10.10:FF:000001">
    <property type="entry name" value="LysR family transcriptional regulator"/>
    <property type="match status" value="1"/>
</dbReference>
<dbReference type="Pfam" id="PF00126">
    <property type="entry name" value="HTH_1"/>
    <property type="match status" value="1"/>
</dbReference>
<dbReference type="InterPro" id="IPR036388">
    <property type="entry name" value="WH-like_DNA-bd_sf"/>
</dbReference>
<evidence type="ECO:0000313" key="7">
    <source>
        <dbReference type="Proteomes" id="UP000030949"/>
    </source>
</evidence>
<dbReference type="AlphaFoldDB" id="A0A0B1ZA14"/>
<dbReference type="PRINTS" id="PR00039">
    <property type="entry name" value="HTHLYSR"/>
</dbReference>
<protein>
    <submittedName>
        <fullName evidence="6">LysR family transcriptional regulator</fullName>
    </submittedName>
</protein>
<evidence type="ECO:0000313" key="6">
    <source>
        <dbReference type="EMBL" id="KHK66061.1"/>
    </source>
</evidence>
<dbReference type="Gene3D" id="3.40.190.290">
    <property type="match status" value="1"/>
</dbReference>
<comment type="caution">
    <text evidence="6">The sequence shown here is derived from an EMBL/GenBank/DDBJ whole genome shotgun (WGS) entry which is preliminary data.</text>
</comment>
<dbReference type="PANTHER" id="PTHR30537:SF5">
    <property type="entry name" value="HTH-TYPE TRANSCRIPTIONAL ACTIVATOR TTDR-RELATED"/>
    <property type="match status" value="1"/>
</dbReference>
<gene>
    <name evidence="6" type="ORF">JZ00_04585</name>
</gene>
<accession>A0A0B1ZA14</accession>
<dbReference type="EMBL" id="JQGJ01000002">
    <property type="protein sequence ID" value="KHK66061.1"/>
    <property type="molecule type" value="Genomic_DNA"/>
</dbReference>
<evidence type="ECO:0000256" key="2">
    <source>
        <dbReference type="ARBA" id="ARBA00023015"/>
    </source>
</evidence>
<evidence type="ECO:0000256" key="3">
    <source>
        <dbReference type="ARBA" id="ARBA00023125"/>
    </source>
</evidence>
<dbReference type="RefSeq" id="WP_039589112.1">
    <property type="nucleotide sequence ID" value="NZ_JQGJ02000004.1"/>
</dbReference>
<evidence type="ECO:0000259" key="5">
    <source>
        <dbReference type="PROSITE" id="PS50931"/>
    </source>
</evidence>
<dbReference type="SUPFAM" id="SSF53850">
    <property type="entry name" value="Periplasmic binding protein-like II"/>
    <property type="match status" value="1"/>
</dbReference>
<dbReference type="CDD" id="cd08422">
    <property type="entry name" value="PBP2_CrgA_like"/>
    <property type="match status" value="1"/>
</dbReference>
<keyword evidence="3" id="KW-0238">DNA-binding</keyword>
<dbReference type="Pfam" id="PF03466">
    <property type="entry name" value="LysR_substrate"/>
    <property type="match status" value="1"/>
</dbReference>
<organism evidence="6 7">
    <name type="scientific">Pseudomonas frederiksbergensis</name>
    <dbReference type="NCBI Taxonomy" id="104087"/>
    <lineage>
        <taxon>Bacteria</taxon>
        <taxon>Pseudomonadati</taxon>
        <taxon>Pseudomonadota</taxon>
        <taxon>Gammaproteobacteria</taxon>
        <taxon>Pseudomonadales</taxon>
        <taxon>Pseudomonadaceae</taxon>
        <taxon>Pseudomonas</taxon>
    </lineage>
</organism>
<proteinExistence type="inferred from homology"/>